<sequence>MPRPVPARRTDHRRRRVRPAGGRRAAGHGKGADVNEELRRILVDELQLEEAALRPEISLESAGFDSLTIVELAMSLSDRFGLAISEEDLQAAASVGEIDRIVEQRLGGG</sequence>
<keyword evidence="2" id="KW-0597">Phosphoprotein</keyword>
<evidence type="ECO:0000256" key="2">
    <source>
        <dbReference type="ARBA" id="ARBA00022553"/>
    </source>
</evidence>
<evidence type="ECO:0000259" key="4">
    <source>
        <dbReference type="PROSITE" id="PS50075"/>
    </source>
</evidence>
<dbReference type="PROSITE" id="PS00012">
    <property type="entry name" value="PHOSPHOPANTETHEINE"/>
    <property type="match status" value="1"/>
</dbReference>
<keyword evidence="6" id="KW-1185">Reference proteome</keyword>
<gene>
    <name evidence="5" type="ORF">F8568_032300</name>
</gene>
<dbReference type="EMBL" id="WBMS02000032">
    <property type="protein sequence ID" value="MWA04967.1"/>
    <property type="molecule type" value="Genomic_DNA"/>
</dbReference>
<feature type="region of interest" description="Disordered" evidence="3">
    <location>
        <begin position="1"/>
        <end position="32"/>
    </location>
</feature>
<reference evidence="5" key="1">
    <citation type="submission" date="2019-12" db="EMBL/GenBank/DDBJ databases">
        <title>Actinomadura physcomitrii sp. nov., a novel actinomycete isolated from moss [Physcomitrium sphaericum (Ludw) Fuernr].</title>
        <authorList>
            <person name="Zhuang X."/>
        </authorList>
    </citation>
    <scope>NUCLEOTIDE SEQUENCE [LARGE SCALE GENOMIC DNA]</scope>
    <source>
        <strain evidence="5">LD22</strain>
    </source>
</reference>
<evidence type="ECO:0000256" key="3">
    <source>
        <dbReference type="SAM" id="MobiDB-lite"/>
    </source>
</evidence>
<dbReference type="Gene3D" id="1.10.1200.10">
    <property type="entry name" value="ACP-like"/>
    <property type="match status" value="1"/>
</dbReference>
<dbReference type="InterPro" id="IPR006162">
    <property type="entry name" value="Ppantetheine_attach_site"/>
</dbReference>
<dbReference type="InterPro" id="IPR009081">
    <property type="entry name" value="PP-bd_ACP"/>
</dbReference>
<evidence type="ECO:0000313" key="6">
    <source>
        <dbReference type="Proteomes" id="UP000462055"/>
    </source>
</evidence>
<evidence type="ECO:0000313" key="5">
    <source>
        <dbReference type="EMBL" id="MWA04967.1"/>
    </source>
</evidence>
<dbReference type="PROSITE" id="PS50075">
    <property type="entry name" value="CARRIER"/>
    <property type="match status" value="1"/>
</dbReference>
<dbReference type="Pfam" id="PF00550">
    <property type="entry name" value="PP-binding"/>
    <property type="match status" value="1"/>
</dbReference>
<dbReference type="InterPro" id="IPR036736">
    <property type="entry name" value="ACP-like_sf"/>
</dbReference>
<accession>A0A6I4MLX2</accession>
<organism evidence="5 6">
    <name type="scientific">Actinomadura physcomitrii</name>
    <dbReference type="NCBI Taxonomy" id="2650748"/>
    <lineage>
        <taxon>Bacteria</taxon>
        <taxon>Bacillati</taxon>
        <taxon>Actinomycetota</taxon>
        <taxon>Actinomycetes</taxon>
        <taxon>Streptosporangiales</taxon>
        <taxon>Thermomonosporaceae</taxon>
        <taxon>Actinomadura</taxon>
    </lineage>
</organism>
<dbReference type="AlphaFoldDB" id="A0A6I4MLX2"/>
<keyword evidence="1" id="KW-0596">Phosphopantetheine</keyword>
<dbReference type="SUPFAM" id="SSF47336">
    <property type="entry name" value="ACP-like"/>
    <property type="match status" value="1"/>
</dbReference>
<evidence type="ECO:0000256" key="1">
    <source>
        <dbReference type="ARBA" id="ARBA00022450"/>
    </source>
</evidence>
<protein>
    <submittedName>
        <fullName evidence="5">Acyl carrier protein</fullName>
    </submittedName>
</protein>
<feature type="domain" description="Carrier" evidence="4">
    <location>
        <begin position="32"/>
        <end position="106"/>
    </location>
</feature>
<comment type="caution">
    <text evidence="5">The sequence shown here is derived from an EMBL/GenBank/DDBJ whole genome shotgun (WGS) entry which is preliminary data.</text>
</comment>
<dbReference type="Proteomes" id="UP000462055">
    <property type="component" value="Unassembled WGS sequence"/>
</dbReference>
<proteinExistence type="predicted"/>
<name>A0A6I4MLX2_9ACTN</name>